<dbReference type="EMBL" id="IACK01018318">
    <property type="protein sequence ID" value="LAA69475.1"/>
    <property type="molecule type" value="Transcribed_RNA"/>
</dbReference>
<name>A0A2D4HBW6_MICLE</name>
<reference evidence="3" key="1">
    <citation type="submission" date="2017-07" db="EMBL/GenBank/DDBJ databases">
        <authorList>
            <person name="Mikheyev A."/>
            <person name="Grau M."/>
        </authorList>
    </citation>
    <scope>NUCLEOTIDE SEQUENCE</scope>
    <source>
        <tissue evidence="3">Venom_gland</tissue>
    </source>
</reference>
<keyword evidence="2" id="KW-0732">Signal</keyword>
<reference evidence="3" key="2">
    <citation type="submission" date="2017-11" db="EMBL/GenBank/DDBJ databases">
        <title>Coralsnake Venomics: Analyses of Venom Gland Transcriptomes and Proteomes of Six Brazilian Taxa.</title>
        <authorList>
            <person name="Aird S.D."/>
            <person name="Jorge da Silva N."/>
            <person name="Qiu L."/>
            <person name="Villar-Briones A."/>
            <person name="Aparecida-Saddi V."/>
            <person name="Campos-Telles M.P."/>
            <person name="Grau M."/>
            <person name="Mikheyev A.S."/>
        </authorList>
    </citation>
    <scope>NUCLEOTIDE SEQUENCE</scope>
    <source>
        <tissue evidence="3">Venom_gland</tissue>
    </source>
</reference>
<feature type="region of interest" description="Disordered" evidence="1">
    <location>
        <begin position="31"/>
        <end position="92"/>
    </location>
</feature>
<accession>A0A2D4HBW6</accession>
<evidence type="ECO:0000313" key="3">
    <source>
        <dbReference type="EMBL" id="LAA69475.1"/>
    </source>
</evidence>
<evidence type="ECO:0008006" key="4">
    <source>
        <dbReference type="Google" id="ProtNLM"/>
    </source>
</evidence>
<feature type="compositionally biased region" description="Basic and acidic residues" evidence="1">
    <location>
        <begin position="36"/>
        <end position="48"/>
    </location>
</feature>
<feature type="chain" id="PRO_5013931544" description="Secreted protein" evidence="2">
    <location>
        <begin position="20"/>
        <end position="111"/>
    </location>
</feature>
<organism evidence="3">
    <name type="scientific">Micrurus lemniscatus lemniscatus</name>
    <dbReference type="NCBI Taxonomy" id="129467"/>
    <lineage>
        <taxon>Eukaryota</taxon>
        <taxon>Metazoa</taxon>
        <taxon>Chordata</taxon>
        <taxon>Craniata</taxon>
        <taxon>Vertebrata</taxon>
        <taxon>Euteleostomi</taxon>
        <taxon>Lepidosauria</taxon>
        <taxon>Squamata</taxon>
        <taxon>Bifurcata</taxon>
        <taxon>Unidentata</taxon>
        <taxon>Episquamata</taxon>
        <taxon>Toxicofera</taxon>
        <taxon>Serpentes</taxon>
        <taxon>Colubroidea</taxon>
        <taxon>Elapidae</taxon>
        <taxon>Elapinae</taxon>
        <taxon>Micrurus</taxon>
    </lineage>
</organism>
<evidence type="ECO:0000256" key="1">
    <source>
        <dbReference type="SAM" id="MobiDB-lite"/>
    </source>
</evidence>
<sequence length="111" mass="11927">MMWFLYSVLLFSAGQLELAAQVGFGADSRPLADQNKCQREDPEKEHLVGWRGNSLTHKTRAKSLQGRQARVLPAPSFSPPPPAREDCTAGGRPAAAAAAAASLLGQRRRTG</sequence>
<feature type="signal peptide" evidence="2">
    <location>
        <begin position="1"/>
        <end position="19"/>
    </location>
</feature>
<evidence type="ECO:0000256" key="2">
    <source>
        <dbReference type="SAM" id="SignalP"/>
    </source>
</evidence>
<dbReference type="AlphaFoldDB" id="A0A2D4HBW6"/>
<protein>
    <recommendedName>
        <fullName evidence="4">Secreted protein</fullName>
    </recommendedName>
</protein>
<proteinExistence type="predicted"/>